<dbReference type="STRING" id="45351.A7T4K3"/>
<dbReference type="AlphaFoldDB" id="A7T4K3"/>
<name>A7T4K3_NEMVE</name>
<keyword evidence="1" id="KW-0812">Transmembrane</keyword>
<dbReference type="PANTHER" id="PTHR18966">
    <property type="entry name" value="IONOTROPIC GLUTAMATE RECEPTOR"/>
    <property type="match status" value="1"/>
</dbReference>
<dbReference type="InterPro" id="IPR015683">
    <property type="entry name" value="Ionotropic_Glu_rcpt"/>
</dbReference>
<dbReference type="Proteomes" id="UP000001593">
    <property type="component" value="Unassembled WGS sequence"/>
</dbReference>
<dbReference type="KEGG" id="nve:5499620"/>
<sequence>KADLTTLPLTINSARLQYLDFSEPFMHVSMDLVTRKPEEKQIDITGFMTPYTIPVWLMTMACWIFVTGCLSLVNYYSPYGHRLRDTEGDGDEFSFFNSLWFA</sequence>
<feature type="transmembrane region" description="Helical" evidence="1">
    <location>
        <begin position="55"/>
        <end position="76"/>
    </location>
</feature>
<dbReference type="Gene3D" id="1.10.287.70">
    <property type="match status" value="1"/>
</dbReference>
<dbReference type="EMBL" id="DS470894">
    <property type="protein sequence ID" value="EDO29110.1"/>
    <property type="molecule type" value="Genomic_DNA"/>
</dbReference>
<evidence type="ECO:0000256" key="1">
    <source>
        <dbReference type="SAM" id="Phobius"/>
    </source>
</evidence>
<evidence type="ECO:0000313" key="3">
    <source>
        <dbReference type="Proteomes" id="UP000001593"/>
    </source>
</evidence>
<keyword evidence="1" id="KW-1133">Transmembrane helix</keyword>
<dbReference type="InParanoid" id="A7T4K3"/>
<evidence type="ECO:0000313" key="2">
    <source>
        <dbReference type="EMBL" id="EDO29110.1"/>
    </source>
</evidence>
<dbReference type="Gene3D" id="3.40.190.10">
    <property type="entry name" value="Periplasmic binding protein-like II"/>
    <property type="match status" value="2"/>
</dbReference>
<dbReference type="HOGENOM" id="CLU_2284495_0_0_1"/>
<organism evidence="2 3">
    <name type="scientific">Nematostella vectensis</name>
    <name type="common">Starlet sea anemone</name>
    <dbReference type="NCBI Taxonomy" id="45351"/>
    <lineage>
        <taxon>Eukaryota</taxon>
        <taxon>Metazoa</taxon>
        <taxon>Cnidaria</taxon>
        <taxon>Anthozoa</taxon>
        <taxon>Hexacorallia</taxon>
        <taxon>Actiniaria</taxon>
        <taxon>Edwardsiidae</taxon>
        <taxon>Nematostella</taxon>
    </lineage>
</organism>
<accession>A7T4K3</accession>
<protein>
    <submittedName>
        <fullName evidence="2">Uncharacterized protein</fullName>
    </submittedName>
</protein>
<feature type="non-terminal residue" evidence="2">
    <location>
        <position position="1"/>
    </location>
</feature>
<reference evidence="2 3" key="1">
    <citation type="journal article" date="2007" name="Science">
        <title>Sea anemone genome reveals ancestral eumetazoan gene repertoire and genomic organization.</title>
        <authorList>
            <person name="Putnam N.H."/>
            <person name="Srivastava M."/>
            <person name="Hellsten U."/>
            <person name="Dirks B."/>
            <person name="Chapman J."/>
            <person name="Salamov A."/>
            <person name="Terry A."/>
            <person name="Shapiro H."/>
            <person name="Lindquist E."/>
            <person name="Kapitonov V.V."/>
            <person name="Jurka J."/>
            <person name="Genikhovich G."/>
            <person name="Grigoriev I.V."/>
            <person name="Lucas S.M."/>
            <person name="Steele R.E."/>
            <person name="Finnerty J.R."/>
            <person name="Technau U."/>
            <person name="Martindale M.Q."/>
            <person name="Rokhsar D.S."/>
        </authorList>
    </citation>
    <scope>NUCLEOTIDE SEQUENCE [LARGE SCALE GENOMIC DNA]</scope>
    <source>
        <strain evidence="3">CH2 X CH6</strain>
    </source>
</reference>
<dbReference type="PhylomeDB" id="A7T4K3"/>
<keyword evidence="1" id="KW-0472">Membrane</keyword>
<dbReference type="eggNOG" id="KOG1054">
    <property type="taxonomic scope" value="Eukaryota"/>
</dbReference>
<keyword evidence="3" id="KW-1185">Reference proteome</keyword>
<feature type="non-terminal residue" evidence="2">
    <location>
        <position position="102"/>
    </location>
</feature>
<gene>
    <name evidence="2" type="ORF">NEMVEDRAFT_v1g4936</name>
</gene>
<dbReference type="SUPFAM" id="SSF53850">
    <property type="entry name" value="Periplasmic binding protein-like II"/>
    <property type="match status" value="1"/>
</dbReference>
<proteinExistence type="predicted"/>